<dbReference type="CDD" id="cd01171">
    <property type="entry name" value="YXKO-related"/>
    <property type="match status" value="1"/>
</dbReference>
<gene>
    <name evidence="7" type="ORF">LCGC14_2714880</name>
</gene>
<dbReference type="GO" id="GO:0052856">
    <property type="term" value="F:NAD(P)HX epimerase activity"/>
    <property type="evidence" value="ECO:0007669"/>
    <property type="project" value="TreeGrafter"/>
</dbReference>
<dbReference type="NCBIfam" id="TIGR00196">
    <property type="entry name" value="yjeF_cterm"/>
    <property type="match status" value="1"/>
</dbReference>
<feature type="non-terminal residue" evidence="7">
    <location>
        <position position="1"/>
    </location>
</feature>
<organism evidence="7">
    <name type="scientific">marine sediment metagenome</name>
    <dbReference type="NCBI Taxonomy" id="412755"/>
    <lineage>
        <taxon>unclassified sequences</taxon>
        <taxon>metagenomes</taxon>
        <taxon>ecological metagenomes</taxon>
    </lineage>
</organism>
<evidence type="ECO:0000256" key="1">
    <source>
        <dbReference type="ARBA" id="ARBA00022741"/>
    </source>
</evidence>
<keyword evidence="5" id="KW-0456">Lyase</keyword>
<dbReference type="GO" id="GO:0110051">
    <property type="term" value="P:metabolite repair"/>
    <property type="evidence" value="ECO:0007669"/>
    <property type="project" value="TreeGrafter"/>
</dbReference>
<dbReference type="PROSITE" id="PS01050">
    <property type="entry name" value="YJEF_C_2"/>
    <property type="match status" value="1"/>
</dbReference>
<keyword evidence="4" id="KW-0520">NAD</keyword>
<sequence length="183" mass="19188">PGLGTSIGTGKLIYKILRQSPITIVIDADGLNHLAEHIEMLKDIGPSVILTPHPGEMARLMQISVSAIQIDRINCARSFATKFNVHVVLKGAKTVIAHPDGRVFINPTGNPGMASGGMGDVLTGMIGGFVAQGYPTESATHLAVFIHGSAGDFLAKKNGPIGYLATDVMKALPNQIRDIAVGI</sequence>
<dbReference type="SUPFAM" id="SSF53613">
    <property type="entry name" value="Ribokinase-like"/>
    <property type="match status" value="1"/>
</dbReference>
<dbReference type="PANTHER" id="PTHR12592">
    <property type="entry name" value="ATP-DEPENDENT (S)-NAD(P)H-HYDRATE DEHYDRATASE FAMILY MEMBER"/>
    <property type="match status" value="1"/>
</dbReference>
<dbReference type="InterPro" id="IPR017953">
    <property type="entry name" value="Carbohydrate_kinase_pred_CS"/>
</dbReference>
<evidence type="ECO:0000313" key="7">
    <source>
        <dbReference type="EMBL" id="KKK91245.1"/>
    </source>
</evidence>
<comment type="caution">
    <text evidence="7">The sequence shown here is derived from an EMBL/GenBank/DDBJ whole genome shotgun (WGS) entry which is preliminary data.</text>
</comment>
<evidence type="ECO:0000256" key="2">
    <source>
        <dbReference type="ARBA" id="ARBA00022840"/>
    </source>
</evidence>
<evidence type="ECO:0000256" key="5">
    <source>
        <dbReference type="ARBA" id="ARBA00023239"/>
    </source>
</evidence>
<name>A0A0F8ZZG2_9ZZZZ</name>
<keyword evidence="1" id="KW-0547">Nucleotide-binding</keyword>
<dbReference type="Gene3D" id="3.40.1190.20">
    <property type="match status" value="1"/>
</dbReference>
<evidence type="ECO:0000256" key="3">
    <source>
        <dbReference type="ARBA" id="ARBA00022857"/>
    </source>
</evidence>
<accession>A0A0F8ZZG2</accession>
<dbReference type="Pfam" id="PF01256">
    <property type="entry name" value="Carb_kinase"/>
    <property type="match status" value="1"/>
</dbReference>
<evidence type="ECO:0000259" key="6">
    <source>
        <dbReference type="PROSITE" id="PS51383"/>
    </source>
</evidence>
<proteinExistence type="predicted"/>
<evidence type="ECO:0000256" key="4">
    <source>
        <dbReference type="ARBA" id="ARBA00023027"/>
    </source>
</evidence>
<keyword evidence="2" id="KW-0067">ATP-binding</keyword>
<dbReference type="EMBL" id="LAZR01048738">
    <property type="protein sequence ID" value="KKK91245.1"/>
    <property type="molecule type" value="Genomic_DNA"/>
</dbReference>
<dbReference type="PANTHER" id="PTHR12592:SF0">
    <property type="entry name" value="ATP-DEPENDENT (S)-NAD(P)H-HYDRATE DEHYDRATASE"/>
    <property type="match status" value="1"/>
</dbReference>
<dbReference type="AlphaFoldDB" id="A0A0F8ZZG2"/>
<feature type="domain" description="YjeF C-terminal" evidence="6">
    <location>
        <begin position="1"/>
        <end position="179"/>
    </location>
</feature>
<protein>
    <recommendedName>
        <fullName evidence="6">YjeF C-terminal domain-containing protein</fullName>
    </recommendedName>
</protein>
<dbReference type="PROSITE" id="PS51383">
    <property type="entry name" value="YJEF_C_3"/>
    <property type="match status" value="1"/>
</dbReference>
<dbReference type="GO" id="GO:0005524">
    <property type="term" value="F:ATP binding"/>
    <property type="evidence" value="ECO:0007669"/>
    <property type="project" value="UniProtKB-KW"/>
</dbReference>
<reference evidence="7" key="1">
    <citation type="journal article" date="2015" name="Nature">
        <title>Complex archaea that bridge the gap between prokaryotes and eukaryotes.</title>
        <authorList>
            <person name="Spang A."/>
            <person name="Saw J.H."/>
            <person name="Jorgensen S.L."/>
            <person name="Zaremba-Niedzwiedzka K."/>
            <person name="Martijn J."/>
            <person name="Lind A.E."/>
            <person name="van Eijk R."/>
            <person name="Schleper C."/>
            <person name="Guy L."/>
            <person name="Ettema T.J."/>
        </authorList>
    </citation>
    <scope>NUCLEOTIDE SEQUENCE</scope>
</reference>
<dbReference type="GO" id="GO:0052855">
    <property type="term" value="F:ADP-dependent NAD(P)H-hydrate dehydratase activity"/>
    <property type="evidence" value="ECO:0007669"/>
    <property type="project" value="TreeGrafter"/>
</dbReference>
<keyword evidence="3" id="KW-0521">NADP</keyword>
<dbReference type="InterPro" id="IPR029056">
    <property type="entry name" value="Ribokinase-like"/>
</dbReference>
<dbReference type="InterPro" id="IPR000631">
    <property type="entry name" value="CARKD"/>
</dbReference>